<dbReference type="eggNOG" id="ENOG50334NH">
    <property type="taxonomic scope" value="Bacteria"/>
</dbReference>
<comment type="caution">
    <text evidence="1">The sequence shown here is derived from an EMBL/GenBank/DDBJ whole genome shotgun (WGS) entry which is preliminary data.</text>
</comment>
<evidence type="ECO:0000313" key="1">
    <source>
        <dbReference type="EMBL" id="EIC95864.1"/>
    </source>
</evidence>
<sequence length="132" mass="16067">MRKREKRERRKKERAIVDFIMVMNHFFHYLREWLLEMDDPRNKSYITYTQADLFYMGLLKNVCGQYSMRGMDENFNEENCIDTLRILSGNKKLNEMSHYDTLNYYLERLSPECVSSLRKKMVTSLIRGKKCR</sequence>
<organism evidence="1 2">
    <name type="scientific">Lachnoanaerobaculum saburreum F0468</name>
    <dbReference type="NCBI Taxonomy" id="1095750"/>
    <lineage>
        <taxon>Bacteria</taxon>
        <taxon>Bacillati</taxon>
        <taxon>Bacillota</taxon>
        <taxon>Clostridia</taxon>
        <taxon>Lachnospirales</taxon>
        <taxon>Lachnospiraceae</taxon>
        <taxon>Lachnoanaerobaculum</taxon>
    </lineage>
</organism>
<reference evidence="1 2" key="1">
    <citation type="submission" date="2012-03" db="EMBL/GenBank/DDBJ databases">
        <authorList>
            <person name="Durkin A.S."/>
            <person name="McCorrison J."/>
            <person name="Torralba M."/>
            <person name="Gillis M."/>
            <person name="Methe B."/>
            <person name="Sutton G."/>
            <person name="Nelson K.E."/>
        </authorList>
    </citation>
    <scope>NUCLEOTIDE SEQUENCE [LARGE SCALE GENOMIC DNA]</scope>
    <source>
        <strain evidence="1 2">F0468</strain>
    </source>
</reference>
<gene>
    <name evidence="1" type="ORF">HMPREF9970_2139</name>
</gene>
<protein>
    <submittedName>
        <fullName evidence="1">Uncharacterized protein</fullName>
    </submittedName>
</protein>
<accession>I0R856</accession>
<dbReference type="AlphaFoldDB" id="I0R856"/>
<proteinExistence type="predicted"/>
<name>I0R856_9FIRM</name>
<evidence type="ECO:0000313" key="2">
    <source>
        <dbReference type="Proteomes" id="UP000005039"/>
    </source>
</evidence>
<dbReference type="Proteomes" id="UP000005039">
    <property type="component" value="Unassembled WGS sequence"/>
</dbReference>
<dbReference type="OrthoDB" id="9788616at2"/>
<dbReference type="EMBL" id="AJGH01000063">
    <property type="protein sequence ID" value="EIC95864.1"/>
    <property type="molecule type" value="Genomic_DNA"/>
</dbReference>
<keyword evidence="2" id="KW-1185">Reference proteome</keyword>
<dbReference type="RefSeq" id="WP_008753920.1">
    <property type="nucleotide sequence ID" value="NZ_AJGH01000063.1"/>
</dbReference>